<dbReference type="EMBL" id="FTOQ01000013">
    <property type="protein sequence ID" value="SIT06263.1"/>
    <property type="molecule type" value="Genomic_DNA"/>
</dbReference>
<dbReference type="AlphaFoldDB" id="A0A1N7P6Q1"/>
<protein>
    <submittedName>
        <fullName evidence="3">Glycosyltransferase involved in cell wall bisynthesis</fullName>
    </submittedName>
</protein>
<proteinExistence type="predicted"/>
<dbReference type="STRING" id="633194.SAMN05421759_11331"/>
<evidence type="ECO:0000313" key="3">
    <source>
        <dbReference type="EMBL" id="SIT06263.1"/>
    </source>
</evidence>
<dbReference type="Gene3D" id="3.40.50.2000">
    <property type="entry name" value="Glycogen Phosphorylase B"/>
    <property type="match status" value="2"/>
</dbReference>
<keyword evidence="4" id="KW-1185">Reference proteome</keyword>
<reference evidence="4" key="1">
    <citation type="submission" date="2017-01" db="EMBL/GenBank/DDBJ databases">
        <authorList>
            <person name="Varghese N."/>
            <person name="Submissions S."/>
        </authorList>
    </citation>
    <scope>NUCLEOTIDE SEQUENCE [LARGE SCALE GENOMIC DNA]</scope>
    <source>
        <strain evidence="4">DSM 29430</strain>
    </source>
</reference>
<feature type="domain" description="Glycosyltransferase subfamily 4-like N-terminal" evidence="2">
    <location>
        <begin position="13"/>
        <end position="171"/>
    </location>
</feature>
<dbReference type="Pfam" id="PF13439">
    <property type="entry name" value="Glyco_transf_4"/>
    <property type="match status" value="1"/>
</dbReference>
<dbReference type="Proteomes" id="UP000186684">
    <property type="component" value="Unassembled WGS sequence"/>
</dbReference>
<feature type="domain" description="Glycosyl transferase family 1" evidence="1">
    <location>
        <begin position="197"/>
        <end position="348"/>
    </location>
</feature>
<dbReference type="OrthoDB" id="7527790at2"/>
<dbReference type="PANTHER" id="PTHR12526">
    <property type="entry name" value="GLYCOSYLTRANSFERASE"/>
    <property type="match status" value="1"/>
</dbReference>
<evidence type="ECO:0000259" key="2">
    <source>
        <dbReference type="Pfam" id="PF13439"/>
    </source>
</evidence>
<keyword evidence="3" id="KW-0808">Transferase</keyword>
<dbReference type="Pfam" id="PF00534">
    <property type="entry name" value="Glycos_transf_1"/>
    <property type="match status" value="1"/>
</dbReference>
<gene>
    <name evidence="3" type="ORF">SAMN05421759_11331</name>
</gene>
<organism evidence="3 4">
    <name type="scientific">Roseivivax lentus</name>
    <dbReference type="NCBI Taxonomy" id="633194"/>
    <lineage>
        <taxon>Bacteria</taxon>
        <taxon>Pseudomonadati</taxon>
        <taxon>Pseudomonadota</taxon>
        <taxon>Alphaproteobacteria</taxon>
        <taxon>Rhodobacterales</taxon>
        <taxon>Roseobacteraceae</taxon>
        <taxon>Roseivivax</taxon>
    </lineage>
</organism>
<accession>A0A1N7P6Q1</accession>
<name>A0A1N7P6Q1_9RHOB</name>
<dbReference type="SUPFAM" id="SSF53756">
    <property type="entry name" value="UDP-Glycosyltransferase/glycogen phosphorylase"/>
    <property type="match status" value="1"/>
</dbReference>
<dbReference type="RefSeq" id="WP_076449704.1">
    <property type="nucleotide sequence ID" value="NZ_FTOQ01000013.1"/>
</dbReference>
<dbReference type="InterPro" id="IPR028098">
    <property type="entry name" value="Glyco_trans_4-like_N"/>
</dbReference>
<evidence type="ECO:0000313" key="4">
    <source>
        <dbReference type="Proteomes" id="UP000186684"/>
    </source>
</evidence>
<sequence>MRIVHILTRMQRGGSEENTAEVCRWQAAAGHEVWLIHGGDAHPCWHGAMPGVLRLCLQSLVHPVDPVRDLNALRTLRRVLRDLAADVVHTHQSKAGVLGRLAAAGQGARVVHGMHIMPAEGTLMRAAERRVTAVTHRFIGVSHAVCAAHLRHGLAREADTVCVRSGLDLERFRNAAPPPDRAGLLGLDPLGAGLSSPPTALFLAALEPRKNHAAFLHAWAAAAAIRPDARLLIAGDGPLAAELGVLVQTLGLGDRVRFLGHRDDPERLIALADVVCLPSEREGLPRVAVQALAGGRPFIGTMLPGLTELVVPQRTGLVVDGPGAVARATLALLADPARLRSMQAQARRADLSDWALSGLGPATTRAYARQTDASVQSSDARATLFA</sequence>
<dbReference type="InterPro" id="IPR001296">
    <property type="entry name" value="Glyco_trans_1"/>
</dbReference>
<dbReference type="PANTHER" id="PTHR12526:SF630">
    <property type="entry name" value="GLYCOSYLTRANSFERASE"/>
    <property type="match status" value="1"/>
</dbReference>
<dbReference type="GO" id="GO:0016757">
    <property type="term" value="F:glycosyltransferase activity"/>
    <property type="evidence" value="ECO:0007669"/>
    <property type="project" value="UniProtKB-ARBA"/>
</dbReference>
<evidence type="ECO:0000259" key="1">
    <source>
        <dbReference type="Pfam" id="PF00534"/>
    </source>
</evidence>